<name>A0A1I3NGD7_9RHOB</name>
<keyword evidence="6 8" id="KW-0472">Membrane</keyword>
<dbReference type="InterPro" id="IPR045276">
    <property type="entry name" value="YbiO_bact"/>
</dbReference>
<dbReference type="SUPFAM" id="SSF50182">
    <property type="entry name" value="Sm-like ribonucleoproteins"/>
    <property type="match status" value="1"/>
</dbReference>
<dbReference type="Pfam" id="PF00924">
    <property type="entry name" value="MS_channel_2nd"/>
    <property type="match status" value="1"/>
</dbReference>
<evidence type="ECO:0000313" key="13">
    <source>
        <dbReference type="Proteomes" id="UP000199377"/>
    </source>
</evidence>
<evidence type="ECO:0000256" key="2">
    <source>
        <dbReference type="ARBA" id="ARBA00008017"/>
    </source>
</evidence>
<dbReference type="Pfam" id="PF21082">
    <property type="entry name" value="MS_channel_3rd"/>
    <property type="match status" value="1"/>
</dbReference>
<dbReference type="PANTHER" id="PTHR30460:SF0">
    <property type="entry name" value="MODERATE CONDUCTANCE MECHANOSENSITIVE CHANNEL YBIO"/>
    <property type="match status" value="1"/>
</dbReference>
<evidence type="ECO:0000256" key="1">
    <source>
        <dbReference type="ARBA" id="ARBA00004651"/>
    </source>
</evidence>
<feature type="domain" description="Mechanosensitive ion channel MscS C-terminal" evidence="11">
    <location>
        <begin position="665"/>
        <end position="752"/>
    </location>
</feature>
<dbReference type="InterPro" id="IPR010920">
    <property type="entry name" value="LSM_dom_sf"/>
</dbReference>
<dbReference type="SUPFAM" id="SSF82861">
    <property type="entry name" value="Mechanosensitive channel protein MscS (YggB), transmembrane region"/>
    <property type="match status" value="1"/>
</dbReference>
<feature type="transmembrane region" description="Helical" evidence="8">
    <location>
        <begin position="486"/>
        <end position="506"/>
    </location>
</feature>
<evidence type="ECO:0000256" key="9">
    <source>
        <dbReference type="SAM" id="SignalP"/>
    </source>
</evidence>
<gene>
    <name evidence="12" type="ORF">SAMN05216258_11370</name>
</gene>
<feature type="chain" id="PRO_5011727659" evidence="9">
    <location>
        <begin position="34"/>
        <end position="801"/>
    </location>
</feature>
<reference evidence="12 13" key="1">
    <citation type="submission" date="2016-10" db="EMBL/GenBank/DDBJ databases">
        <authorList>
            <person name="de Groot N.N."/>
        </authorList>
    </citation>
    <scope>NUCLEOTIDE SEQUENCE [LARGE SCALE GENOMIC DNA]</scope>
    <source>
        <strain evidence="12 13">CGMCC 1.11030</strain>
    </source>
</reference>
<dbReference type="STRING" id="1114924.SAMN05216258_11370"/>
<feature type="region of interest" description="Disordered" evidence="7">
    <location>
        <begin position="763"/>
        <end position="801"/>
    </location>
</feature>
<keyword evidence="9" id="KW-0732">Signal</keyword>
<dbReference type="SUPFAM" id="SSF82689">
    <property type="entry name" value="Mechanosensitive channel protein MscS (YggB), C-terminal domain"/>
    <property type="match status" value="1"/>
</dbReference>
<organism evidence="12 13">
    <name type="scientific">Albimonas pacifica</name>
    <dbReference type="NCBI Taxonomy" id="1114924"/>
    <lineage>
        <taxon>Bacteria</taxon>
        <taxon>Pseudomonadati</taxon>
        <taxon>Pseudomonadota</taxon>
        <taxon>Alphaproteobacteria</taxon>
        <taxon>Rhodobacterales</taxon>
        <taxon>Paracoccaceae</taxon>
        <taxon>Albimonas</taxon>
    </lineage>
</organism>
<accession>A0A1I3NGD7</accession>
<keyword evidence="5 8" id="KW-1133">Transmembrane helix</keyword>
<evidence type="ECO:0000313" key="12">
    <source>
        <dbReference type="EMBL" id="SFJ08239.1"/>
    </source>
</evidence>
<comment type="similarity">
    <text evidence="2">Belongs to the MscS (TC 1.A.23) family.</text>
</comment>
<feature type="compositionally biased region" description="Low complexity" evidence="7">
    <location>
        <begin position="776"/>
        <end position="801"/>
    </location>
</feature>
<dbReference type="RefSeq" id="WP_092864912.1">
    <property type="nucleotide sequence ID" value="NZ_FOQH01000013.1"/>
</dbReference>
<feature type="transmembrane region" description="Helical" evidence="8">
    <location>
        <begin position="408"/>
        <end position="426"/>
    </location>
</feature>
<keyword evidence="3" id="KW-1003">Cell membrane</keyword>
<feature type="transmembrane region" description="Helical" evidence="8">
    <location>
        <begin position="301"/>
        <end position="320"/>
    </location>
</feature>
<feature type="transmembrane region" description="Helical" evidence="8">
    <location>
        <begin position="257"/>
        <end position="280"/>
    </location>
</feature>
<dbReference type="GO" id="GO:0008381">
    <property type="term" value="F:mechanosensitive monoatomic ion channel activity"/>
    <property type="evidence" value="ECO:0007669"/>
    <property type="project" value="InterPro"/>
</dbReference>
<feature type="domain" description="Mechanosensitive ion channel MscS" evidence="10">
    <location>
        <begin position="595"/>
        <end position="659"/>
    </location>
</feature>
<evidence type="ECO:0000256" key="7">
    <source>
        <dbReference type="SAM" id="MobiDB-lite"/>
    </source>
</evidence>
<feature type="transmembrane region" description="Helical" evidence="8">
    <location>
        <begin position="131"/>
        <end position="152"/>
    </location>
</feature>
<evidence type="ECO:0000256" key="3">
    <source>
        <dbReference type="ARBA" id="ARBA00022475"/>
    </source>
</evidence>
<dbReference type="InterPro" id="IPR006685">
    <property type="entry name" value="MscS_channel_2nd"/>
</dbReference>
<dbReference type="Gene3D" id="3.30.70.100">
    <property type="match status" value="1"/>
</dbReference>
<evidence type="ECO:0000256" key="5">
    <source>
        <dbReference type="ARBA" id="ARBA00022989"/>
    </source>
</evidence>
<dbReference type="AlphaFoldDB" id="A0A1I3NGD7"/>
<dbReference type="InterPro" id="IPR023408">
    <property type="entry name" value="MscS_beta-dom_sf"/>
</dbReference>
<evidence type="ECO:0000256" key="8">
    <source>
        <dbReference type="SAM" id="Phobius"/>
    </source>
</evidence>
<dbReference type="Gene3D" id="2.30.30.60">
    <property type="match status" value="1"/>
</dbReference>
<dbReference type="PANTHER" id="PTHR30460">
    <property type="entry name" value="MODERATE CONDUCTANCE MECHANOSENSITIVE CHANNEL YBIO"/>
    <property type="match status" value="1"/>
</dbReference>
<feature type="transmembrane region" description="Helical" evidence="8">
    <location>
        <begin position="378"/>
        <end position="396"/>
    </location>
</feature>
<dbReference type="EMBL" id="FOQH01000013">
    <property type="protein sequence ID" value="SFJ08239.1"/>
    <property type="molecule type" value="Genomic_DNA"/>
</dbReference>
<evidence type="ECO:0000259" key="11">
    <source>
        <dbReference type="Pfam" id="PF21082"/>
    </source>
</evidence>
<evidence type="ECO:0000256" key="6">
    <source>
        <dbReference type="ARBA" id="ARBA00023136"/>
    </source>
</evidence>
<feature type="transmembrane region" description="Helical" evidence="8">
    <location>
        <begin position="458"/>
        <end position="480"/>
    </location>
</feature>
<evidence type="ECO:0000256" key="4">
    <source>
        <dbReference type="ARBA" id="ARBA00022692"/>
    </source>
</evidence>
<protein>
    <submittedName>
        <fullName evidence="12">Small-conductance mechanosensitive channel</fullName>
    </submittedName>
</protein>
<comment type="subcellular location">
    <subcellularLocation>
        <location evidence="1">Cell membrane</location>
        <topology evidence="1">Multi-pass membrane protein</topology>
    </subcellularLocation>
</comment>
<feature type="transmembrane region" description="Helical" evidence="8">
    <location>
        <begin position="549"/>
        <end position="568"/>
    </location>
</feature>
<evidence type="ECO:0000259" key="10">
    <source>
        <dbReference type="Pfam" id="PF00924"/>
    </source>
</evidence>
<feature type="region of interest" description="Disordered" evidence="7">
    <location>
        <begin position="191"/>
        <end position="210"/>
    </location>
</feature>
<dbReference type="InterPro" id="IPR011066">
    <property type="entry name" value="MscS_channel_C_sf"/>
</dbReference>
<keyword evidence="4 8" id="KW-0812">Transmembrane</keyword>
<feature type="transmembrane region" description="Helical" evidence="8">
    <location>
        <begin position="332"/>
        <end position="349"/>
    </location>
</feature>
<dbReference type="OrthoDB" id="9814206at2"/>
<dbReference type="Proteomes" id="UP000199377">
    <property type="component" value="Unassembled WGS sequence"/>
</dbReference>
<feature type="signal peptide" evidence="9">
    <location>
        <begin position="1"/>
        <end position="33"/>
    </location>
</feature>
<dbReference type="Gene3D" id="1.10.287.1260">
    <property type="match status" value="1"/>
</dbReference>
<keyword evidence="13" id="KW-1185">Reference proteome</keyword>
<sequence>MRRFRDPGPRSGRRAAWPVLLAAILLAPLAAAAQETPPPALPDPLTPEAARALVAELSDQEVRGLLLERLDAVAQAEAQEAAAEAGAPGLADAAAAVGGHLIDQVFNLGARFRALIDTFAIFGIEGGFGGAMLLIALTALAGAVGVAANLGVRRAVAAAWREPPLRVLVETPPGPAPEPAAVPLPPETLAEAAAEPQATPPPPPEPRYALSPGRRLHAALRRFAISLAGILGFAVGAGLVLALAFPAVFETDAPREIAWLILAAAGINVPLFVAALTLCLSPDRPELRLMTASDAEARDAWRGYVGLAVLLAVLSRLTALMRMAGEDPADGWFFWLGLLFVVVSATFTWRRRNTLSGMMTAPGEPVTPGSWPHVWPRLAVALIVLQWVIAELILALGDPATMGGQARMGVIIVLCVPAIDSLIRALSLRLAPGATGTGQAAQAAGGRVARAYLRMGRVFVYVGLVLLLAKAWGLSLFGLAADGVGAPVAAGVMRFLTIAAVGYILFELVNIQFLTRLSREATGDAAAPGDVDTEGGGASASRLATVLPLMRWAALSFIAVFTVMLALSQAGVDIAPLIAGASVFGLAIGFGAQKLVSDVVSGLFFLVDDAFRTGEFIDVGGTMGSVEKISVRSVQLRHHLGAVHTIPYGDISKVTNYSRDWVIMKLRFTVPFGTDPNKIKKIFKKIGQEMMEVPEFKADFIEPFKSQGVLEFDDVGVVVRGKFMARPGRQFVLRKEIFNRVNKAFDEAGIEFARREVRVRVTDDEGEEIPADSPKGQAAVAAAAQAADQQTGTGGAPADSR</sequence>
<proteinExistence type="inferred from homology"/>
<feature type="transmembrane region" description="Helical" evidence="8">
    <location>
        <begin position="223"/>
        <end position="245"/>
    </location>
</feature>
<dbReference type="InterPro" id="IPR011014">
    <property type="entry name" value="MscS_channel_TM-2"/>
</dbReference>
<dbReference type="GO" id="GO:0005886">
    <property type="term" value="C:plasma membrane"/>
    <property type="evidence" value="ECO:0007669"/>
    <property type="project" value="UniProtKB-SubCell"/>
</dbReference>
<dbReference type="InterPro" id="IPR049278">
    <property type="entry name" value="MS_channel_C"/>
</dbReference>